<proteinExistence type="predicted"/>
<reference evidence="1 2" key="1">
    <citation type="journal article" date="2020" name="G3 (Bethesda)">
        <title>Improved Reference Genome for Cyclotella cryptica CCMP332, a Model for Cell Wall Morphogenesis, Salinity Adaptation, and Lipid Production in Diatoms (Bacillariophyta).</title>
        <authorList>
            <person name="Roberts W.R."/>
            <person name="Downey K.M."/>
            <person name="Ruck E.C."/>
            <person name="Traller J.C."/>
            <person name="Alverson A.J."/>
        </authorList>
    </citation>
    <scope>NUCLEOTIDE SEQUENCE [LARGE SCALE GENOMIC DNA]</scope>
    <source>
        <strain evidence="1 2">CCMP332</strain>
    </source>
</reference>
<dbReference type="Proteomes" id="UP001516023">
    <property type="component" value="Unassembled WGS sequence"/>
</dbReference>
<comment type="caution">
    <text evidence="1">The sequence shown here is derived from an EMBL/GenBank/DDBJ whole genome shotgun (WGS) entry which is preliminary data.</text>
</comment>
<keyword evidence="2" id="KW-1185">Reference proteome</keyword>
<evidence type="ECO:0000313" key="2">
    <source>
        <dbReference type="Proteomes" id="UP001516023"/>
    </source>
</evidence>
<dbReference type="AlphaFoldDB" id="A0ABD3PR89"/>
<organism evidence="1 2">
    <name type="scientific">Cyclotella cryptica</name>
    <dbReference type="NCBI Taxonomy" id="29204"/>
    <lineage>
        <taxon>Eukaryota</taxon>
        <taxon>Sar</taxon>
        <taxon>Stramenopiles</taxon>
        <taxon>Ochrophyta</taxon>
        <taxon>Bacillariophyta</taxon>
        <taxon>Coscinodiscophyceae</taxon>
        <taxon>Thalassiosirophycidae</taxon>
        <taxon>Stephanodiscales</taxon>
        <taxon>Stephanodiscaceae</taxon>
        <taxon>Cyclotella</taxon>
    </lineage>
</organism>
<gene>
    <name evidence="1" type="ORF">HJC23_005591</name>
</gene>
<sequence>MSLDDKLTAYRYRILCISSETRDYAKSLEEGIRVLNIYGFDFPSSPTVKDVVKEEMKVKLALLNRPYSCLLDRPTAKNPIMELFKNLTRFALLSGNDRLLRILCWRAIRLALTKGIDHHFHTILVTLGSSMAKEKSEIKVAFEIATVAVHLSEKHREDRGNYAYTQLVAYQGVLLQLQSFRSGMDVMLQCYKDLKLAGELDPALGSAMAHFLTIFAAGIPLGPLVESKLLLIEEFARKTENNSFATIFQMQRQFVLNLWKPSDNPTELKGDAFDEEEILAALNPTSKVYSMTLRDTSTYRLQLAFLFNDQIIMRKMLDILRNYPMTDISVPRFHLRLTFMGLSAFGLLQTSRDKTIEDVAKSCLAHFSSLSRLGSVNATPVYHFLLAMKQPGIKSFELAIDSCAEASLPHLEAMAKERYGLYLCRQDNSISIGQDYLVSAYWLYYNWGAHAKALEMWEEHACIKTASKDKANSRIGMASSVASVKSQKEKDQKLIEEKRKKGSLRKQLRFGRKSLRLKGKATTSNLM</sequence>
<dbReference type="PANTHER" id="PTHR43642:SF1">
    <property type="entry name" value="HYBRID SIGNAL TRANSDUCTION HISTIDINE KINASE G"/>
    <property type="match status" value="1"/>
</dbReference>
<dbReference type="PANTHER" id="PTHR43642">
    <property type="entry name" value="HYBRID SIGNAL TRANSDUCTION HISTIDINE KINASE G"/>
    <property type="match status" value="1"/>
</dbReference>
<name>A0ABD3PR89_9STRA</name>
<evidence type="ECO:0000313" key="1">
    <source>
        <dbReference type="EMBL" id="KAL3790219.1"/>
    </source>
</evidence>
<dbReference type="EMBL" id="JABMIG020000131">
    <property type="protein sequence ID" value="KAL3790219.1"/>
    <property type="molecule type" value="Genomic_DNA"/>
</dbReference>
<protein>
    <submittedName>
        <fullName evidence="1">Uncharacterized protein</fullName>
    </submittedName>
</protein>
<accession>A0ABD3PR89</accession>
<dbReference type="InterPro" id="IPR053159">
    <property type="entry name" value="Hybrid_Histidine_Kinase"/>
</dbReference>